<organism evidence="10 11">
    <name type="scientific">Candidatus Fervidibacter sacchari</name>
    <dbReference type="NCBI Taxonomy" id="1448929"/>
    <lineage>
        <taxon>Bacteria</taxon>
        <taxon>Candidatus Fervidibacterota</taxon>
        <taxon>Candidatus Fervidibacter</taxon>
    </lineage>
</organism>
<feature type="transmembrane region" description="Helical" evidence="8">
    <location>
        <begin position="60"/>
        <end position="77"/>
    </location>
</feature>
<keyword evidence="5 8" id="KW-0812">Transmembrane</keyword>
<evidence type="ECO:0000256" key="6">
    <source>
        <dbReference type="ARBA" id="ARBA00022989"/>
    </source>
</evidence>
<evidence type="ECO:0000259" key="9">
    <source>
        <dbReference type="Pfam" id="PF13231"/>
    </source>
</evidence>
<feature type="transmembrane region" description="Helical" evidence="8">
    <location>
        <begin position="205"/>
        <end position="225"/>
    </location>
</feature>
<reference evidence="10 11" key="1">
    <citation type="submission" date="2022-08" db="EMBL/GenBank/DDBJ databases">
        <title>Bacterial and archaeal communities from various locations to study Microbial Dark Matter (Phase II).</title>
        <authorList>
            <person name="Stepanauskas R."/>
        </authorList>
    </citation>
    <scope>NUCLEOTIDE SEQUENCE [LARGE SCALE GENOMIC DNA]</scope>
    <source>
        <strain evidence="10 11">PD1</strain>
    </source>
</reference>
<keyword evidence="7 8" id="KW-0472">Membrane</keyword>
<evidence type="ECO:0000256" key="3">
    <source>
        <dbReference type="ARBA" id="ARBA00022676"/>
    </source>
</evidence>
<comment type="caution">
    <text evidence="10">The sequence shown here is derived from an EMBL/GenBank/DDBJ whole genome shotgun (WGS) entry which is preliminary data.</text>
</comment>
<keyword evidence="6 8" id="KW-1133">Transmembrane helix</keyword>
<keyword evidence="4" id="KW-0808">Transferase</keyword>
<feature type="transmembrane region" description="Helical" evidence="8">
    <location>
        <begin position="84"/>
        <end position="103"/>
    </location>
</feature>
<keyword evidence="11" id="KW-1185">Reference proteome</keyword>
<feature type="transmembrane region" description="Helical" evidence="8">
    <location>
        <begin position="109"/>
        <end position="129"/>
    </location>
</feature>
<dbReference type="InterPro" id="IPR038731">
    <property type="entry name" value="RgtA/B/C-like"/>
</dbReference>
<gene>
    <name evidence="10" type="ORF">M2350_001340</name>
</gene>
<feature type="transmembrane region" description="Helical" evidence="8">
    <location>
        <begin position="430"/>
        <end position="449"/>
    </location>
</feature>
<sequence>MVRHTVTLWALFALAIFLCFWGNSKTPLFDTDEPRYAQAAKEMMQRGDWVLPTFNGQPRYAKPVMFYWLLIFAYKVFGVNEFAARFWSGVAATAIALLIYLALRTPFGQESALAASLCWLTSLAALIFAHAAITDMVLVAFMTSAIIALWVGLLTDRASWFFLASISMGFAVLTKGPIGVALPLMVFAISAAIYRPKVSFPLRHLVALVVGCFFLFLAIVLPWYVAISVRTNGEFLQQFLLVENISRYAQGTKLPLWVHLVYFPAIALVLAFPWSAFGIWMFGSLSGLTDEQKRWLTLLKVWAVLPVLVFSFSQTKNPQYVLLAVPALTALGALFLTLPIYSGTNREPWLRKRQFALLTWFSLTLIATVLVVSSQPLINSVPNWRMRLAGDGVVDFGWSRWALAGFTLAMCIGGLLALLKLRSFSFRHFFLINTALMMAVHAIALGAFVPQLGYYRQEPLKHFAEAASSQLGRDDLLVVYRRDLSSVVFYSNRRVLRVDNPNHLAQLLRQNSRVDVLTHVRFSSDLEQLESVRLHLVERRWAFLWLSNKKVYCPVHR</sequence>
<evidence type="ECO:0000313" key="11">
    <source>
        <dbReference type="Proteomes" id="UP001204798"/>
    </source>
</evidence>
<evidence type="ECO:0000256" key="5">
    <source>
        <dbReference type="ARBA" id="ARBA00022692"/>
    </source>
</evidence>
<name>A0ABT2EPY4_9BACT</name>
<evidence type="ECO:0000256" key="4">
    <source>
        <dbReference type="ARBA" id="ARBA00022679"/>
    </source>
</evidence>
<evidence type="ECO:0000256" key="7">
    <source>
        <dbReference type="ARBA" id="ARBA00023136"/>
    </source>
</evidence>
<comment type="subcellular location">
    <subcellularLocation>
        <location evidence="1">Cell membrane</location>
        <topology evidence="1">Multi-pass membrane protein</topology>
    </subcellularLocation>
</comment>
<accession>A0ABT2EPY4</accession>
<evidence type="ECO:0000256" key="8">
    <source>
        <dbReference type="SAM" id="Phobius"/>
    </source>
</evidence>
<evidence type="ECO:0000256" key="2">
    <source>
        <dbReference type="ARBA" id="ARBA00022475"/>
    </source>
</evidence>
<feature type="transmembrane region" description="Helical" evidence="8">
    <location>
        <begin position="295"/>
        <end position="314"/>
    </location>
</feature>
<feature type="transmembrane region" description="Helical" evidence="8">
    <location>
        <begin position="136"/>
        <end position="154"/>
    </location>
</feature>
<feature type="domain" description="Glycosyltransferase RgtA/B/C/D-like" evidence="9">
    <location>
        <begin position="62"/>
        <end position="215"/>
    </location>
</feature>
<keyword evidence="2" id="KW-1003">Cell membrane</keyword>
<feature type="transmembrane region" description="Helical" evidence="8">
    <location>
        <begin position="160"/>
        <end position="193"/>
    </location>
</feature>
<dbReference type="Pfam" id="PF13231">
    <property type="entry name" value="PMT_2"/>
    <property type="match status" value="1"/>
</dbReference>
<keyword evidence="3" id="KW-0328">Glycosyltransferase</keyword>
<dbReference type="Proteomes" id="UP001204798">
    <property type="component" value="Unassembled WGS sequence"/>
</dbReference>
<feature type="transmembrane region" description="Helical" evidence="8">
    <location>
        <begin position="355"/>
        <end position="378"/>
    </location>
</feature>
<protein>
    <submittedName>
        <fullName evidence="10">4-amino-4-deoxy-L-arabinose transferase-like glycosyltransferase</fullName>
    </submittedName>
</protein>
<proteinExistence type="predicted"/>
<dbReference type="RefSeq" id="WP_259095006.1">
    <property type="nucleotide sequence ID" value="NZ_CP130454.1"/>
</dbReference>
<dbReference type="PANTHER" id="PTHR33908:SF3">
    <property type="entry name" value="UNDECAPRENYL PHOSPHATE-ALPHA-4-AMINO-4-DEOXY-L-ARABINOSE ARABINOSYL TRANSFERASE"/>
    <property type="match status" value="1"/>
</dbReference>
<evidence type="ECO:0000256" key="1">
    <source>
        <dbReference type="ARBA" id="ARBA00004651"/>
    </source>
</evidence>
<dbReference type="EMBL" id="JANUCP010000002">
    <property type="protein sequence ID" value="MCS3918940.1"/>
    <property type="molecule type" value="Genomic_DNA"/>
</dbReference>
<feature type="transmembrane region" description="Helical" evidence="8">
    <location>
        <begin position="261"/>
        <end position="283"/>
    </location>
</feature>
<dbReference type="InterPro" id="IPR050297">
    <property type="entry name" value="LipidA_mod_glycosyltrf_83"/>
</dbReference>
<dbReference type="PANTHER" id="PTHR33908">
    <property type="entry name" value="MANNOSYLTRANSFERASE YKCB-RELATED"/>
    <property type="match status" value="1"/>
</dbReference>
<feature type="transmembrane region" description="Helical" evidence="8">
    <location>
        <begin position="398"/>
        <end position="418"/>
    </location>
</feature>
<evidence type="ECO:0000313" key="10">
    <source>
        <dbReference type="EMBL" id="MCS3918940.1"/>
    </source>
</evidence>
<feature type="transmembrane region" description="Helical" evidence="8">
    <location>
        <begin position="320"/>
        <end position="343"/>
    </location>
</feature>